<comment type="caution">
    <text evidence="1">The sequence shown here is derived from an EMBL/GenBank/DDBJ whole genome shotgun (WGS) entry which is preliminary data.</text>
</comment>
<sequence length="106" mass="11711">MKGRRNERGGKCHPTDTPQRVVRIIGSASPQHFPSLLPLHVSWAKIPHGTKAPCLSFPCRRALRCAARRRVSVQYEISFFLLGTALAVAGRRPSQAILRGVKADLD</sequence>
<reference evidence="1" key="1">
    <citation type="submission" date="2023-02" db="EMBL/GenBank/DDBJ databases">
        <title>Colletotrichum kahawae CIFC_Que2 genome sequencing and assembly.</title>
        <authorList>
            <person name="Baroncelli R."/>
        </authorList>
    </citation>
    <scope>NUCLEOTIDE SEQUENCE</scope>
    <source>
        <strain evidence="1">CIFC_Que2</strain>
    </source>
</reference>
<dbReference type="EMBL" id="VYYT01000072">
    <property type="protein sequence ID" value="KAK2772076.1"/>
    <property type="molecule type" value="Genomic_DNA"/>
</dbReference>
<dbReference type="Proteomes" id="UP001281614">
    <property type="component" value="Unassembled WGS sequence"/>
</dbReference>
<protein>
    <submittedName>
        <fullName evidence="1">Uncharacterized protein</fullName>
    </submittedName>
</protein>
<organism evidence="1 2">
    <name type="scientific">Colletotrichum kahawae</name>
    <name type="common">Coffee berry disease fungus</name>
    <dbReference type="NCBI Taxonomy" id="34407"/>
    <lineage>
        <taxon>Eukaryota</taxon>
        <taxon>Fungi</taxon>
        <taxon>Dikarya</taxon>
        <taxon>Ascomycota</taxon>
        <taxon>Pezizomycotina</taxon>
        <taxon>Sordariomycetes</taxon>
        <taxon>Hypocreomycetidae</taxon>
        <taxon>Glomerellales</taxon>
        <taxon>Glomerellaceae</taxon>
        <taxon>Colletotrichum</taxon>
        <taxon>Colletotrichum gloeosporioides species complex</taxon>
    </lineage>
</organism>
<accession>A0AAD9YNA8</accession>
<evidence type="ECO:0000313" key="1">
    <source>
        <dbReference type="EMBL" id="KAK2772076.1"/>
    </source>
</evidence>
<evidence type="ECO:0000313" key="2">
    <source>
        <dbReference type="Proteomes" id="UP001281614"/>
    </source>
</evidence>
<gene>
    <name evidence="1" type="ORF">CKAH01_14081</name>
</gene>
<name>A0AAD9YNA8_COLKA</name>
<dbReference type="AlphaFoldDB" id="A0AAD9YNA8"/>
<keyword evidence="2" id="KW-1185">Reference proteome</keyword>
<proteinExistence type="predicted"/>